<feature type="region of interest" description="Disordered" evidence="1">
    <location>
        <begin position="110"/>
        <end position="153"/>
    </location>
</feature>
<reference evidence="2" key="1">
    <citation type="submission" date="2021-01" db="EMBL/GenBank/DDBJ databases">
        <authorList>
            <person name="Kaushik A."/>
        </authorList>
    </citation>
    <scope>NUCLEOTIDE SEQUENCE</scope>
    <source>
        <strain evidence="2">AG3-T5</strain>
    </source>
</reference>
<name>A0A8H3AQE7_9AGAM</name>
<sequence>MKSHEIPDMLSLYALKLPEGAIPHVLALEGEILAEWALDEAEQDRLALRAHNAGIHLIIASVGGTSNENSLMFLSALGKILPAGGSLNFVRDQNVADSITGYISKYGAPTKVTPTSRQEHISSKQVETHKEQPNAKASTEQEKDRKRSKCVGDKDFMTPEAAQDMLLNYEMLTGQALTVSHVLWKFLSTAHKQPQVHVKRAKFTEMEPLFNFQEFIENSLDRLPPTSENTMENFFHIKFSDGLEVAISKDESLLLV</sequence>
<feature type="compositionally biased region" description="Basic and acidic residues" evidence="1">
    <location>
        <begin position="117"/>
        <end position="153"/>
    </location>
</feature>
<organism evidence="2 3">
    <name type="scientific">Rhizoctonia solani</name>
    <dbReference type="NCBI Taxonomy" id="456999"/>
    <lineage>
        <taxon>Eukaryota</taxon>
        <taxon>Fungi</taxon>
        <taxon>Dikarya</taxon>
        <taxon>Basidiomycota</taxon>
        <taxon>Agaricomycotina</taxon>
        <taxon>Agaricomycetes</taxon>
        <taxon>Cantharellales</taxon>
        <taxon>Ceratobasidiaceae</taxon>
        <taxon>Rhizoctonia</taxon>
    </lineage>
</organism>
<dbReference type="AlphaFoldDB" id="A0A8H3AQE7"/>
<evidence type="ECO:0000256" key="1">
    <source>
        <dbReference type="SAM" id="MobiDB-lite"/>
    </source>
</evidence>
<comment type="caution">
    <text evidence="2">The sequence shown here is derived from an EMBL/GenBank/DDBJ whole genome shotgun (WGS) entry which is preliminary data.</text>
</comment>
<accession>A0A8H3AQE7</accession>
<dbReference type="Proteomes" id="UP000663841">
    <property type="component" value="Unassembled WGS sequence"/>
</dbReference>
<evidence type="ECO:0000313" key="3">
    <source>
        <dbReference type="Proteomes" id="UP000663841"/>
    </source>
</evidence>
<evidence type="ECO:0000313" key="2">
    <source>
        <dbReference type="EMBL" id="CAE6440908.1"/>
    </source>
</evidence>
<dbReference type="EMBL" id="CAJMWW010000093">
    <property type="protein sequence ID" value="CAE6440908.1"/>
    <property type="molecule type" value="Genomic_DNA"/>
</dbReference>
<proteinExistence type="predicted"/>
<protein>
    <submittedName>
        <fullName evidence="2">Uncharacterized protein</fullName>
    </submittedName>
</protein>
<gene>
    <name evidence="2" type="ORF">RDB_LOCUS95473</name>
</gene>